<organism evidence="3 4">
    <name type="scientific">Cyclotella cryptica</name>
    <dbReference type="NCBI Taxonomy" id="29204"/>
    <lineage>
        <taxon>Eukaryota</taxon>
        <taxon>Sar</taxon>
        <taxon>Stramenopiles</taxon>
        <taxon>Ochrophyta</taxon>
        <taxon>Bacillariophyta</taxon>
        <taxon>Coscinodiscophyceae</taxon>
        <taxon>Thalassiosirophycidae</taxon>
        <taxon>Stephanodiscales</taxon>
        <taxon>Stephanodiscaceae</taxon>
        <taxon>Cyclotella</taxon>
    </lineage>
</organism>
<dbReference type="EMBL" id="JABMIG020000019">
    <property type="protein sequence ID" value="KAL3802499.1"/>
    <property type="molecule type" value="Genomic_DNA"/>
</dbReference>
<protein>
    <submittedName>
        <fullName evidence="3">Uncharacterized protein</fullName>
    </submittedName>
</protein>
<feature type="region of interest" description="Disordered" evidence="1">
    <location>
        <begin position="44"/>
        <end position="66"/>
    </location>
</feature>
<keyword evidence="4" id="KW-1185">Reference proteome</keyword>
<sequence length="187" mass="21718">MKIATFLLLLGSVRLSHAQSGIPSPTKGSEVPDDYADAMHKLQKDIGSGGAGRAGPKKFHKKDVNMDEIKGWKHQVDERMKKRKAKAVKWGRLTPKEIAEKTDEELLEMYYEEERGMLAHFDDMYEKVTEALKGESLSREARERHTKKKEMLEKKKKQMEKDGKKRAQMYIDHMRRRAEAMKSRDEL</sequence>
<feature type="signal peptide" evidence="2">
    <location>
        <begin position="1"/>
        <end position="18"/>
    </location>
</feature>
<feature type="region of interest" description="Disordered" evidence="1">
    <location>
        <begin position="135"/>
        <end position="166"/>
    </location>
</feature>
<gene>
    <name evidence="3" type="ORF">HJC23_012518</name>
</gene>
<comment type="caution">
    <text evidence="3">The sequence shown here is derived from an EMBL/GenBank/DDBJ whole genome shotgun (WGS) entry which is preliminary data.</text>
</comment>
<evidence type="ECO:0000313" key="3">
    <source>
        <dbReference type="EMBL" id="KAL3802499.1"/>
    </source>
</evidence>
<feature type="chain" id="PRO_5044826688" evidence="2">
    <location>
        <begin position="19"/>
        <end position="187"/>
    </location>
</feature>
<keyword evidence="2" id="KW-0732">Signal</keyword>
<evidence type="ECO:0000313" key="4">
    <source>
        <dbReference type="Proteomes" id="UP001516023"/>
    </source>
</evidence>
<proteinExistence type="predicted"/>
<accession>A0ABD3QR44</accession>
<evidence type="ECO:0000256" key="1">
    <source>
        <dbReference type="SAM" id="MobiDB-lite"/>
    </source>
</evidence>
<feature type="compositionally biased region" description="Basic and acidic residues" evidence="1">
    <location>
        <begin position="135"/>
        <end position="165"/>
    </location>
</feature>
<dbReference type="Proteomes" id="UP001516023">
    <property type="component" value="Unassembled WGS sequence"/>
</dbReference>
<name>A0ABD3QR44_9STRA</name>
<reference evidence="3 4" key="1">
    <citation type="journal article" date="2020" name="G3 (Bethesda)">
        <title>Improved Reference Genome for Cyclotella cryptica CCMP332, a Model for Cell Wall Morphogenesis, Salinity Adaptation, and Lipid Production in Diatoms (Bacillariophyta).</title>
        <authorList>
            <person name="Roberts W.R."/>
            <person name="Downey K.M."/>
            <person name="Ruck E.C."/>
            <person name="Traller J.C."/>
            <person name="Alverson A.J."/>
        </authorList>
    </citation>
    <scope>NUCLEOTIDE SEQUENCE [LARGE SCALE GENOMIC DNA]</scope>
    <source>
        <strain evidence="3 4">CCMP332</strain>
    </source>
</reference>
<evidence type="ECO:0000256" key="2">
    <source>
        <dbReference type="SAM" id="SignalP"/>
    </source>
</evidence>
<dbReference type="AlphaFoldDB" id="A0ABD3QR44"/>